<evidence type="ECO:0008006" key="3">
    <source>
        <dbReference type="Google" id="ProtNLM"/>
    </source>
</evidence>
<comment type="caution">
    <text evidence="1">The sequence shown here is derived from an EMBL/GenBank/DDBJ whole genome shotgun (WGS) entry which is preliminary data.</text>
</comment>
<accession>A0A9P6LAB8</accession>
<reference evidence="1" key="2">
    <citation type="submission" date="2020-11" db="EMBL/GenBank/DDBJ databases">
        <authorList>
            <consortium name="DOE Joint Genome Institute"/>
            <person name="Kuo A."/>
            <person name="Miyauchi S."/>
            <person name="Kiss E."/>
            <person name="Drula E."/>
            <person name="Kohler A."/>
            <person name="Sanchez-Garcia M."/>
            <person name="Andreopoulos B."/>
            <person name="Barry K.W."/>
            <person name="Bonito G."/>
            <person name="Buee M."/>
            <person name="Carver A."/>
            <person name="Chen C."/>
            <person name="Cichocki N."/>
            <person name="Clum A."/>
            <person name="Culley D."/>
            <person name="Crous P.W."/>
            <person name="Fauchery L."/>
            <person name="Girlanda M."/>
            <person name="Hayes R."/>
            <person name="Keri Z."/>
            <person name="Labutti K."/>
            <person name="Lipzen A."/>
            <person name="Lombard V."/>
            <person name="Magnuson J."/>
            <person name="Maillard F."/>
            <person name="Morin E."/>
            <person name="Murat C."/>
            <person name="Nolan M."/>
            <person name="Ohm R."/>
            <person name="Pangilinan J."/>
            <person name="Pereira M."/>
            <person name="Perotto S."/>
            <person name="Peter M."/>
            <person name="Riley R."/>
            <person name="Sitrit Y."/>
            <person name="Stielow B."/>
            <person name="Szollosi G."/>
            <person name="Zifcakova L."/>
            <person name="Stursova M."/>
            <person name="Spatafora J.W."/>
            <person name="Tedersoo L."/>
            <person name="Vaario L.-M."/>
            <person name="Yamada A."/>
            <person name="Yan M."/>
            <person name="Wang P."/>
            <person name="Xu J."/>
            <person name="Bruns T."/>
            <person name="Baldrian P."/>
            <person name="Vilgalys R."/>
            <person name="Henrissat B."/>
            <person name="Grigoriev I.V."/>
            <person name="Hibbett D."/>
            <person name="Nagy L.G."/>
            <person name="Martin F.M."/>
        </authorList>
    </citation>
    <scope>NUCLEOTIDE SEQUENCE</scope>
    <source>
        <strain evidence="1">UH-Tt-Lm1</strain>
    </source>
</reference>
<gene>
    <name evidence="1" type="ORF">BJ322DRAFT_1041745</name>
</gene>
<dbReference type="AlphaFoldDB" id="A0A9P6LAB8"/>
<protein>
    <recommendedName>
        <fullName evidence="3">F-box domain-containing protein</fullName>
    </recommendedName>
</protein>
<dbReference type="OrthoDB" id="2895818at2759"/>
<dbReference type="SUPFAM" id="SSF81383">
    <property type="entry name" value="F-box domain"/>
    <property type="match status" value="1"/>
</dbReference>
<name>A0A9P6LAB8_9AGAM</name>
<dbReference type="Proteomes" id="UP000736335">
    <property type="component" value="Unassembled WGS sequence"/>
</dbReference>
<dbReference type="EMBL" id="WIUZ02000003">
    <property type="protein sequence ID" value="KAF9789284.1"/>
    <property type="molecule type" value="Genomic_DNA"/>
</dbReference>
<sequence>MSRLPREICDHIVNLLHGKPETLKACCLVSKSWVPCARKHLFSEVAFRSLNDLKAWEETFPDPANSPACYTRSLFIACAQDVLTAAVGEGSWIDEFSGVVRLSVLSVPAHEACSASQLIKLVCSLPLLEDLDVAGQVVDDHKDDDTITQVSTSPPLTGTLKLDVRQGMEAITRQLLELPDGIRFRTLKCKWNLGRDDPLWTVATMEACSGTLESIDIDSAKLWYARVGSVDFSKTTRLKEVVFRLGGTLDVQIDIALKTLTSKHRDLQRVSIHIPIRAPSIDDPVNISQAIRGAVDKQWMDLDRALIRLWETNAIPTQVIYTTEEGKEEGREYIGGMLPEVTKRGILEVVDGRDLV</sequence>
<evidence type="ECO:0000313" key="1">
    <source>
        <dbReference type="EMBL" id="KAF9789284.1"/>
    </source>
</evidence>
<keyword evidence="2" id="KW-1185">Reference proteome</keyword>
<reference evidence="1" key="1">
    <citation type="journal article" date="2020" name="Nat. Commun.">
        <title>Large-scale genome sequencing of mycorrhizal fungi provides insights into the early evolution of symbiotic traits.</title>
        <authorList>
            <person name="Miyauchi S."/>
            <person name="Kiss E."/>
            <person name="Kuo A."/>
            <person name="Drula E."/>
            <person name="Kohler A."/>
            <person name="Sanchez-Garcia M."/>
            <person name="Morin E."/>
            <person name="Andreopoulos B."/>
            <person name="Barry K.W."/>
            <person name="Bonito G."/>
            <person name="Buee M."/>
            <person name="Carver A."/>
            <person name="Chen C."/>
            <person name="Cichocki N."/>
            <person name="Clum A."/>
            <person name="Culley D."/>
            <person name="Crous P.W."/>
            <person name="Fauchery L."/>
            <person name="Girlanda M."/>
            <person name="Hayes R.D."/>
            <person name="Keri Z."/>
            <person name="LaButti K."/>
            <person name="Lipzen A."/>
            <person name="Lombard V."/>
            <person name="Magnuson J."/>
            <person name="Maillard F."/>
            <person name="Murat C."/>
            <person name="Nolan M."/>
            <person name="Ohm R.A."/>
            <person name="Pangilinan J."/>
            <person name="Pereira M.F."/>
            <person name="Perotto S."/>
            <person name="Peter M."/>
            <person name="Pfister S."/>
            <person name="Riley R."/>
            <person name="Sitrit Y."/>
            <person name="Stielow J.B."/>
            <person name="Szollosi G."/>
            <person name="Zifcakova L."/>
            <person name="Stursova M."/>
            <person name="Spatafora J.W."/>
            <person name="Tedersoo L."/>
            <person name="Vaario L.M."/>
            <person name="Yamada A."/>
            <person name="Yan M."/>
            <person name="Wang P."/>
            <person name="Xu J."/>
            <person name="Bruns T."/>
            <person name="Baldrian P."/>
            <person name="Vilgalys R."/>
            <person name="Dunand C."/>
            <person name="Henrissat B."/>
            <person name="Grigoriev I.V."/>
            <person name="Hibbett D."/>
            <person name="Nagy L.G."/>
            <person name="Martin F.M."/>
        </authorList>
    </citation>
    <scope>NUCLEOTIDE SEQUENCE</scope>
    <source>
        <strain evidence="1">UH-Tt-Lm1</strain>
    </source>
</reference>
<dbReference type="InterPro" id="IPR036047">
    <property type="entry name" value="F-box-like_dom_sf"/>
</dbReference>
<evidence type="ECO:0000313" key="2">
    <source>
        <dbReference type="Proteomes" id="UP000736335"/>
    </source>
</evidence>
<organism evidence="1 2">
    <name type="scientific">Thelephora terrestris</name>
    <dbReference type="NCBI Taxonomy" id="56493"/>
    <lineage>
        <taxon>Eukaryota</taxon>
        <taxon>Fungi</taxon>
        <taxon>Dikarya</taxon>
        <taxon>Basidiomycota</taxon>
        <taxon>Agaricomycotina</taxon>
        <taxon>Agaricomycetes</taxon>
        <taxon>Thelephorales</taxon>
        <taxon>Thelephoraceae</taxon>
        <taxon>Thelephora</taxon>
    </lineage>
</organism>
<proteinExistence type="predicted"/>